<evidence type="ECO:0000313" key="3">
    <source>
        <dbReference type="Proteomes" id="UP000680206"/>
    </source>
</evidence>
<keyword evidence="1" id="KW-0812">Transmembrane</keyword>
<sequence length="87" mass="9789">MTAASGSWSDWGQITFVLGFVALMTVLVVTILTVASRIVTARVSAARESDLKELVLRSQELESRIHDDLTELRERVTNMERILRTVE</sequence>
<feature type="transmembrane region" description="Helical" evidence="1">
    <location>
        <begin position="14"/>
        <end position="35"/>
    </location>
</feature>
<dbReference type="Proteomes" id="UP000680206">
    <property type="component" value="Unassembled WGS sequence"/>
</dbReference>
<dbReference type="EMBL" id="JAGEPF010000007">
    <property type="protein sequence ID" value="MBO2458322.1"/>
    <property type="molecule type" value="Genomic_DNA"/>
</dbReference>
<keyword evidence="1" id="KW-0472">Membrane</keyword>
<keyword evidence="3" id="KW-1185">Reference proteome</keyword>
<accession>A0ABS3RNL4</accession>
<gene>
    <name evidence="2" type="ORF">J4709_12165</name>
</gene>
<evidence type="ECO:0000313" key="2">
    <source>
        <dbReference type="EMBL" id="MBO2458322.1"/>
    </source>
</evidence>
<dbReference type="RefSeq" id="WP_208240271.1">
    <property type="nucleotide sequence ID" value="NZ_JAGEPF010000007.1"/>
</dbReference>
<protein>
    <recommendedName>
        <fullName evidence="4">Secreted protein</fullName>
    </recommendedName>
</protein>
<organism evidence="2 3">
    <name type="scientific">Actinomadura violacea</name>
    <dbReference type="NCBI Taxonomy" id="2819934"/>
    <lineage>
        <taxon>Bacteria</taxon>
        <taxon>Bacillati</taxon>
        <taxon>Actinomycetota</taxon>
        <taxon>Actinomycetes</taxon>
        <taxon>Streptosporangiales</taxon>
        <taxon>Thermomonosporaceae</taxon>
        <taxon>Actinomadura</taxon>
    </lineage>
</organism>
<reference evidence="2 3" key="1">
    <citation type="submission" date="2021-03" db="EMBL/GenBank/DDBJ databases">
        <title>Actinomadura violae sp. nov., isolated from lichen in Thailand.</title>
        <authorList>
            <person name="Kanchanasin P."/>
            <person name="Saeng-In P."/>
            <person name="Phongsopitanun W."/>
            <person name="Yuki M."/>
            <person name="Kudo T."/>
            <person name="Ohkuma M."/>
            <person name="Tanasupawat S."/>
        </authorList>
    </citation>
    <scope>NUCLEOTIDE SEQUENCE [LARGE SCALE GENOMIC DNA]</scope>
    <source>
        <strain evidence="2 3">LCR2-06</strain>
    </source>
</reference>
<proteinExistence type="predicted"/>
<keyword evidence="1" id="KW-1133">Transmembrane helix</keyword>
<evidence type="ECO:0008006" key="4">
    <source>
        <dbReference type="Google" id="ProtNLM"/>
    </source>
</evidence>
<name>A0ABS3RNL4_9ACTN</name>
<comment type="caution">
    <text evidence="2">The sequence shown here is derived from an EMBL/GenBank/DDBJ whole genome shotgun (WGS) entry which is preliminary data.</text>
</comment>
<evidence type="ECO:0000256" key="1">
    <source>
        <dbReference type="SAM" id="Phobius"/>
    </source>
</evidence>